<comment type="caution">
    <text evidence="2">The sequence shown here is derived from an EMBL/GenBank/DDBJ whole genome shotgun (WGS) entry which is preliminary data.</text>
</comment>
<accession>A0A430A5V1</accession>
<gene>
    <name evidence="2" type="ORF">CBF32_06670</name>
</gene>
<name>A0A430A5V1_9ENTE</name>
<dbReference type="Gene3D" id="3.40.50.150">
    <property type="entry name" value="Vaccinia Virus protein VP39"/>
    <property type="match status" value="1"/>
</dbReference>
<protein>
    <recommendedName>
        <fullName evidence="1">Methyltransferase domain-containing protein</fullName>
    </recommendedName>
</protein>
<dbReference type="SUPFAM" id="SSF53335">
    <property type="entry name" value="S-adenosyl-L-methionine-dependent methyltransferases"/>
    <property type="match status" value="1"/>
</dbReference>
<dbReference type="Gene3D" id="2.20.25.110">
    <property type="entry name" value="S-adenosyl-L-methionine-dependent methyltransferases"/>
    <property type="match status" value="1"/>
</dbReference>
<feature type="domain" description="Methyltransferase" evidence="1">
    <location>
        <begin position="62"/>
        <end position="158"/>
    </location>
</feature>
<dbReference type="Pfam" id="PF13649">
    <property type="entry name" value="Methyltransf_25"/>
    <property type="match status" value="1"/>
</dbReference>
<keyword evidence="3" id="KW-1185">Reference proteome</keyword>
<evidence type="ECO:0000259" key="1">
    <source>
        <dbReference type="Pfam" id="PF13649"/>
    </source>
</evidence>
<proteinExistence type="predicted"/>
<evidence type="ECO:0000313" key="2">
    <source>
        <dbReference type="EMBL" id="RSU02264.1"/>
    </source>
</evidence>
<dbReference type="CDD" id="cd02440">
    <property type="entry name" value="AdoMet_MTases"/>
    <property type="match status" value="1"/>
</dbReference>
<reference evidence="2 3" key="1">
    <citation type="submission" date="2017-05" db="EMBL/GenBank/DDBJ databases">
        <title>Vagococcus spp. assemblies.</title>
        <authorList>
            <person name="Gulvik C.A."/>
        </authorList>
    </citation>
    <scope>NUCLEOTIDE SEQUENCE [LARGE SCALE GENOMIC DNA]</scope>
    <source>
        <strain evidence="2 3">NCFB 2497</strain>
    </source>
</reference>
<dbReference type="InterPro" id="IPR041698">
    <property type="entry name" value="Methyltransf_25"/>
</dbReference>
<evidence type="ECO:0000313" key="3">
    <source>
        <dbReference type="Proteomes" id="UP000288197"/>
    </source>
</evidence>
<dbReference type="InterPro" id="IPR029063">
    <property type="entry name" value="SAM-dependent_MTases_sf"/>
</dbReference>
<organism evidence="2 3">
    <name type="scientific">Vagococcus fluvialis</name>
    <dbReference type="NCBI Taxonomy" id="2738"/>
    <lineage>
        <taxon>Bacteria</taxon>
        <taxon>Bacillati</taxon>
        <taxon>Bacillota</taxon>
        <taxon>Bacilli</taxon>
        <taxon>Lactobacillales</taxon>
        <taxon>Enterococcaceae</taxon>
        <taxon>Vagococcus</taxon>
    </lineage>
</organism>
<sequence>MCHIYIKNRLTIITFVKGAHTMYNNYGSLATKVYELTKPAGASINGDIDYYIERLEGITGKILEAGVGSGRMLIPLLEENLDVVGIDASSDMLAMCQQNLVTNQLKAELHTGNLIDFNLGYETFEGIIMPTSTFCLIETEELAIKVLTNFYNHLTSKGKLIFDLDLPFYPELNETSISTFEVSDKELITLEKKIVEIDWLKQQIVSHLTYSQWRNGELIKTELQPFLLRWYGLTEVTLLLEKAGFKTITISADYDYLETPTDSNQTITVEAHKE</sequence>
<dbReference type="Proteomes" id="UP000288197">
    <property type="component" value="Unassembled WGS sequence"/>
</dbReference>
<dbReference type="EMBL" id="NGJX01000005">
    <property type="protein sequence ID" value="RSU02264.1"/>
    <property type="molecule type" value="Genomic_DNA"/>
</dbReference>
<dbReference type="AlphaFoldDB" id="A0A430A5V1"/>